<evidence type="ECO:0000313" key="1">
    <source>
        <dbReference type="EMBL" id="RHE39788.1"/>
    </source>
</evidence>
<protein>
    <recommendedName>
        <fullName evidence="3">Maff2 family</fullName>
    </recommendedName>
</protein>
<sequence>MGFFTSAVSTLSTMVSAIGAGLGVWGVVNLLEGYGNDNPGAKSQGIKQFMAN</sequence>
<dbReference type="InterPro" id="IPR024272">
    <property type="entry name" value="MAFF-rel"/>
</dbReference>
<reference evidence="1 2" key="1">
    <citation type="submission" date="2018-08" db="EMBL/GenBank/DDBJ databases">
        <title>A genome reference for cultivated species of the human gut microbiota.</title>
        <authorList>
            <person name="Zou Y."/>
            <person name="Xue W."/>
            <person name="Luo G."/>
        </authorList>
    </citation>
    <scope>NUCLEOTIDE SEQUENCE [LARGE SCALE GENOMIC DNA]</scope>
    <source>
        <strain evidence="1 2">AM28-23</strain>
    </source>
</reference>
<dbReference type="Pfam" id="PF12750">
    <property type="entry name" value="Maff2"/>
    <property type="match status" value="1"/>
</dbReference>
<evidence type="ECO:0000313" key="2">
    <source>
        <dbReference type="Proteomes" id="UP000283745"/>
    </source>
</evidence>
<comment type="caution">
    <text evidence="1">The sequence shown here is derived from an EMBL/GenBank/DDBJ whole genome shotgun (WGS) entry which is preliminary data.</text>
</comment>
<dbReference type="RefSeq" id="WP_118050425.1">
    <property type="nucleotide sequence ID" value="NZ_CABJFK010000006.1"/>
</dbReference>
<name>A0A414J5Q0_9FIRM</name>
<dbReference type="AlphaFoldDB" id="A0A414J5Q0"/>
<organism evidence="1 2">
    <name type="scientific">Blautia obeum</name>
    <dbReference type="NCBI Taxonomy" id="40520"/>
    <lineage>
        <taxon>Bacteria</taxon>
        <taxon>Bacillati</taxon>
        <taxon>Bacillota</taxon>
        <taxon>Clostridia</taxon>
        <taxon>Lachnospirales</taxon>
        <taxon>Lachnospiraceae</taxon>
        <taxon>Blautia</taxon>
    </lineage>
</organism>
<dbReference type="Proteomes" id="UP000283745">
    <property type="component" value="Unassembled WGS sequence"/>
</dbReference>
<dbReference type="EMBL" id="QSKF01000006">
    <property type="protein sequence ID" value="RHE39788.1"/>
    <property type="molecule type" value="Genomic_DNA"/>
</dbReference>
<proteinExistence type="predicted"/>
<gene>
    <name evidence="1" type="ORF">DW740_08425</name>
</gene>
<evidence type="ECO:0008006" key="3">
    <source>
        <dbReference type="Google" id="ProtNLM"/>
    </source>
</evidence>
<accession>A0A414J5Q0</accession>